<proteinExistence type="predicted"/>
<protein>
    <recommendedName>
        <fullName evidence="4">Lipid/polyisoprenoid-binding YceI-like domain-containing protein</fullName>
    </recommendedName>
</protein>
<feature type="chain" id="PRO_5032514493" description="Lipid/polyisoprenoid-binding YceI-like domain-containing protein" evidence="1">
    <location>
        <begin position="18"/>
        <end position="212"/>
    </location>
</feature>
<dbReference type="Proteomes" id="UP000594800">
    <property type="component" value="Chromosome"/>
</dbReference>
<gene>
    <name evidence="2" type="ORF">I0K15_18495</name>
</gene>
<evidence type="ECO:0000313" key="3">
    <source>
        <dbReference type="Proteomes" id="UP000594800"/>
    </source>
</evidence>
<organism evidence="2 3">
    <name type="scientific">Pontivivens ytuae</name>
    <dbReference type="NCBI Taxonomy" id="2789856"/>
    <lineage>
        <taxon>Bacteria</taxon>
        <taxon>Pseudomonadati</taxon>
        <taxon>Pseudomonadota</taxon>
        <taxon>Alphaproteobacteria</taxon>
        <taxon>Rhodobacterales</taxon>
        <taxon>Paracoccaceae</taxon>
        <taxon>Pontivivens</taxon>
    </lineage>
</organism>
<evidence type="ECO:0000256" key="1">
    <source>
        <dbReference type="SAM" id="SignalP"/>
    </source>
</evidence>
<dbReference type="KEGG" id="poz:I0K15_18495"/>
<evidence type="ECO:0008006" key="4">
    <source>
        <dbReference type="Google" id="ProtNLM"/>
    </source>
</evidence>
<dbReference type="RefSeq" id="WP_196102951.1">
    <property type="nucleotide sequence ID" value="NZ_CP064942.1"/>
</dbReference>
<evidence type="ECO:0000313" key="2">
    <source>
        <dbReference type="EMBL" id="QPH53742.1"/>
    </source>
</evidence>
<sequence>MKTFLPLALLLSAGPLAADCPPDAPLSADIYVLHEDGDYTRYRPAGEGIVSALIFDLESGASPAERLLAGGVFEVLWSEEGVPDARTRYRTALSELLPLVPETEFEVEAVVTYESETPDDPKDVVTVEEALRLTTGASGTLEIGACTYAAFPFTVTFLRNGEDEHAYHGSYLPGIGIEIYRGFSEFRGDLGRVDVETLSISLSAPAGWSGAR</sequence>
<feature type="signal peptide" evidence="1">
    <location>
        <begin position="1"/>
        <end position="17"/>
    </location>
</feature>
<dbReference type="EMBL" id="CP064942">
    <property type="protein sequence ID" value="QPH53742.1"/>
    <property type="molecule type" value="Genomic_DNA"/>
</dbReference>
<keyword evidence="3" id="KW-1185">Reference proteome</keyword>
<name>A0A7S9LR85_9RHOB</name>
<accession>A0A7S9LR85</accession>
<dbReference type="AlphaFoldDB" id="A0A7S9LR85"/>
<keyword evidence="1" id="KW-0732">Signal</keyword>
<reference evidence="2 3" key="1">
    <citation type="submission" date="2020-11" db="EMBL/GenBank/DDBJ databases">
        <title>Description of Pontivivens ytuae sp. nov. isolated from deep sea sediment of Mariana Trench.</title>
        <authorList>
            <person name="Wang Z."/>
            <person name="Sun Q.-L."/>
            <person name="Xu X.-D."/>
            <person name="Tang Y.-Z."/>
            <person name="Zhang J."/>
        </authorList>
    </citation>
    <scope>NUCLEOTIDE SEQUENCE [LARGE SCALE GENOMIC DNA]</scope>
    <source>
        <strain evidence="2 3">MT2928</strain>
    </source>
</reference>